<dbReference type="KEGG" id="drc:G0Q07_04805"/>
<reference evidence="2 3" key="1">
    <citation type="submission" date="2020-02" db="EMBL/GenBank/DDBJ databases">
        <title>Genome sequencing for Draconibacterium sp. strain M1.</title>
        <authorList>
            <person name="Park S.-J."/>
        </authorList>
    </citation>
    <scope>NUCLEOTIDE SEQUENCE [LARGE SCALE GENOMIC DNA]</scope>
    <source>
        <strain evidence="2 3">M1</strain>
    </source>
</reference>
<proteinExistence type="predicted"/>
<sequence>MELKELKKTWSQMTPSKELDEIQLHTMLGKRTKSLIERIDRNIKIGFVVLLGLILLFTFDDFIFSPETIEKYYSEMPIPNWVLFLAVFGNVLIVTTFLYFVIKYYRVKRQCDVACDLKGTLKKIIETLILYQRLFYLALASMLLAMASAFTTGMYEGLNHNAELQGLQFTDIETSKLILAFVISVLIVVLFGGGIFFFLRWGFRKLYGNYTKKLKATLRELEELD</sequence>
<keyword evidence="3" id="KW-1185">Reference proteome</keyword>
<feature type="transmembrane region" description="Helical" evidence="1">
    <location>
        <begin position="178"/>
        <end position="203"/>
    </location>
</feature>
<dbReference type="RefSeq" id="WP_163345018.1">
    <property type="nucleotide sequence ID" value="NZ_CP048409.1"/>
</dbReference>
<dbReference type="AlphaFoldDB" id="A0A6C0RAH0"/>
<feature type="transmembrane region" description="Helical" evidence="1">
    <location>
        <begin position="134"/>
        <end position="158"/>
    </location>
</feature>
<evidence type="ECO:0000256" key="1">
    <source>
        <dbReference type="SAM" id="Phobius"/>
    </source>
</evidence>
<dbReference type="Proteomes" id="UP000474630">
    <property type="component" value="Chromosome"/>
</dbReference>
<feature type="transmembrane region" description="Helical" evidence="1">
    <location>
        <begin position="79"/>
        <end position="102"/>
    </location>
</feature>
<keyword evidence="1" id="KW-0472">Membrane</keyword>
<keyword evidence="1" id="KW-0812">Transmembrane</keyword>
<name>A0A6C0RAH0_9BACT</name>
<gene>
    <name evidence="2" type="ORF">G0Q07_04805</name>
</gene>
<dbReference type="EMBL" id="CP048409">
    <property type="protein sequence ID" value="QIA07089.1"/>
    <property type="molecule type" value="Genomic_DNA"/>
</dbReference>
<keyword evidence="1" id="KW-1133">Transmembrane helix</keyword>
<protein>
    <submittedName>
        <fullName evidence="2">Uncharacterized protein</fullName>
    </submittedName>
</protein>
<evidence type="ECO:0000313" key="3">
    <source>
        <dbReference type="Proteomes" id="UP000474630"/>
    </source>
</evidence>
<organism evidence="2 3">
    <name type="scientific">Draconibacterium halophilum</name>
    <dbReference type="NCBI Taxonomy" id="2706887"/>
    <lineage>
        <taxon>Bacteria</taxon>
        <taxon>Pseudomonadati</taxon>
        <taxon>Bacteroidota</taxon>
        <taxon>Bacteroidia</taxon>
        <taxon>Marinilabiliales</taxon>
        <taxon>Prolixibacteraceae</taxon>
        <taxon>Draconibacterium</taxon>
    </lineage>
</organism>
<accession>A0A6C0RAH0</accession>
<feature type="transmembrane region" description="Helical" evidence="1">
    <location>
        <begin position="41"/>
        <end position="59"/>
    </location>
</feature>
<evidence type="ECO:0000313" key="2">
    <source>
        <dbReference type="EMBL" id="QIA07089.1"/>
    </source>
</evidence>